<dbReference type="PROSITE" id="PS00678">
    <property type="entry name" value="WD_REPEATS_1"/>
    <property type="match status" value="2"/>
</dbReference>
<dbReference type="GO" id="GO:0000398">
    <property type="term" value="P:mRNA splicing, via spliceosome"/>
    <property type="evidence" value="ECO:0007669"/>
    <property type="project" value="TreeGrafter"/>
</dbReference>
<evidence type="ECO:0000259" key="5">
    <source>
        <dbReference type="SMART" id="SM00500"/>
    </source>
</evidence>
<evidence type="ECO:0000313" key="7">
    <source>
        <dbReference type="Proteomes" id="UP000268350"/>
    </source>
</evidence>
<dbReference type="EMBL" id="OUUW01000012">
    <property type="protein sequence ID" value="SPP87328.1"/>
    <property type="molecule type" value="Genomic_DNA"/>
</dbReference>
<feature type="compositionally biased region" description="Low complexity" evidence="4">
    <location>
        <begin position="145"/>
        <end position="184"/>
    </location>
</feature>
<reference evidence="7" key="1">
    <citation type="submission" date="2018-01" db="EMBL/GenBank/DDBJ databases">
        <authorList>
            <person name="Alioto T."/>
            <person name="Alioto T."/>
        </authorList>
    </citation>
    <scope>NUCLEOTIDE SEQUENCE [LARGE SCALE GENOMIC DNA]</scope>
</reference>
<evidence type="ECO:0000256" key="3">
    <source>
        <dbReference type="PROSITE-ProRule" id="PRU00221"/>
    </source>
</evidence>
<dbReference type="GO" id="GO:0017070">
    <property type="term" value="F:U6 snRNA binding"/>
    <property type="evidence" value="ECO:0007669"/>
    <property type="project" value="TreeGrafter"/>
</dbReference>
<dbReference type="InterPro" id="IPR015943">
    <property type="entry name" value="WD40/YVTN_repeat-like_dom_sf"/>
</dbReference>
<feature type="repeat" description="WD" evidence="3">
    <location>
        <begin position="640"/>
        <end position="675"/>
    </location>
</feature>
<dbReference type="InterPro" id="IPR014906">
    <property type="entry name" value="PRP4-like"/>
</dbReference>
<evidence type="ECO:0000256" key="4">
    <source>
        <dbReference type="SAM" id="MobiDB-lite"/>
    </source>
</evidence>
<feature type="region of interest" description="Disordered" evidence="4">
    <location>
        <begin position="134"/>
        <end position="217"/>
    </location>
</feature>
<dbReference type="InterPro" id="IPR036322">
    <property type="entry name" value="WD40_repeat_dom_sf"/>
</dbReference>
<feature type="repeat" description="WD" evidence="3">
    <location>
        <begin position="555"/>
        <end position="596"/>
    </location>
</feature>
<feature type="repeat" description="WD" evidence="3">
    <location>
        <begin position="597"/>
        <end position="639"/>
    </location>
</feature>
<feature type="repeat" description="WD" evidence="3">
    <location>
        <begin position="478"/>
        <end position="512"/>
    </location>
</feature>
<dbReference type="SMART" id="SM00500">
    <property type="entry name" value="SFM"/>
    <property type="match status" value="1"/>
</dbReference>
<dbReference type="PANTHER" id="PTHR19846">
    <property type="entry name" value="WD40 REPEAT PROTEIN"/>
    <property type="match status" value="1"/>
</dbReference>
<proteinExistence type="predicted"/>
<dbReference type="STRING" id="7266.A0A3B0KTT9"/>
<keyword evidence="1 3" id="KW-0853">WD repeat</keyword>
<feature type="domain" description="Pre-mRNA processing factor 4 (PRP4)-like" evidence="5">
    <location>
        <begin position="256"/>
        <end position="308"/>
    </location>
</feature>
<dbReference type="SMART" id="SM00320">
    <property type="entry name" value="WD40"/>
    <property type="match status" value="7"/>
</dbReference>
<protein>
    <submittedName>
        <fullName evidence="6">Blast:U4/U6 small nuclear ribonucleoprotein Prp4</fullName>
    </submittedName>
</protein>
<feature type="compositionally biased region" description="Acidic residues" evidence="4">
    <location>
        <begin position="187"/>
        <end position="196"/>
    </location>
</feature>
<dbReference type="Pfam" id="PF00400">
    <property type="entry name" value="WD40"/>
    <property type="match status" value="7"/>
</dbReference>
<keyword evidence="7" id="KW-1185">Reference proteome</keyword>
<dbReference type="SUPFAM" id="SSF50978">
    <property type="entry name" value="WD40 repeat-like"/>
    <property type="match status" value="1"/>
</dbReference>
<dbReference type="AlphaFoldDB" id="A0A3B0KTT9"/>
<feature type="repeat" description="WD" evidence="3">
    <location>
        <begin position="513"/>
        <end position="554"/>
    </location>
</feature>
<dbReference type="Proteomes" id="UP000268350">
    <property type="component" value="Unassembled WGS sequence"/>
</dbReference>
<dbReference type="GO" id="GO:0046540">
    <property type="term" value="C:U4/U6 x U5 tri-snRNP complex"/>
    <property type="evidence" value="ECO:0007669"/>
    <property type="project" value="TreeGrafter"/>
</dbReference>
<dbReference type="PRINTS" id="PR00320">
    <property type="entry name" value="GPROTEINBRPT"/>
</dbReference>
<gene>
    <name evidence="6" type="ORF">DGUA_6G009701</name>
</gene>
<dbReference type="PROSITE" id="PS50082">
    <property type="entry name" value="WD_REPEATS_2"/>
    <property type="match status" value="6"/>
</dbReference>
<keyword evidence="6" id="KW-0687">Ribonucleoprotein</keyword>
<dbReference type="PROSITE" id="PS50294">
    <property type="entry name" value="WD_REPEATS_REGION"/>
    <property type="match status" value="5"/>
</dbReference>
<organism evidence="6 7">
    <name type="scientific">Drosophila guanche</name>
    <name type="common">Fruit fly</name>
    <dbReference type="NCBI Taxonomy" id="7266"/>
    <lineage>
        <taxon>Eukaryota</taxon>
        <taxon>Metazoa</taxon>
        <taxon>Ecdysozoa</taxon>
        <taxon>Arthropoda</taxon>
        <taxon>Hexapoda</taxon>
        <taxon>Insecta</taxon>
        <taxon>Pterygota</taxon>
        <taxon>Neoptera</taxon>
        <taxon>Endopterygota</taxon>
        <taxon>Diptera</taxon>
        <taxon>Brachycera</taxon>
        <taxon>Muscomorpha</taxon>
        <taxon>Ephydroidea</taxon>
        <taxon>Drosophilidae</taxon>
        <taxon>Drosophila</taxon>
        <taxon>Sophophora</taxon>
    </lineage>
</organism>
<dbReference type="InterPro" id="IPR020472">
    <property type="entry name" value="WD40_PAC1"/>
</dbReference>
<dbReference type="GO" id="GO:0030621">
    <property type="term" value="F:U4 snRNA binding"/>
    <property type="evidence" value="ECO:0007669"/>
    <property type="project" value="TreeGrafter"/>
</dbReference>
<accession>A0A3B0KTT9</accession>
<feature type="repeat" description="WD" evidence="3">
    <location>
        <begin position="421"/>
        <end position="469"/>
    </location>
</feature>
<name>A0A3B0KTT9_DROGU</name>
<dbReference type="InterPro" id="IPR019775">
    <property type="entry name" value="WD40_repeat_CS"/>
</dbReference>
<sequence>MLHGLDVVVEVTRLGRTLVICTKSQIMHFGTLTEIHACGCQYVVGAAVQQERLADACVRKLQLSLVPVTGGAHQLVQHCSHLIRCRHFIARCAHPECSRLNYTFDSEFKGIEHIMSDDDDIQYIKRPRTIHYGSLEETERKRQNAGGASSGATAATTTTAASGTTPAQTSGAGSAPPATTATPAQLEDIESDEDYEEPSKKVSNTKASLPPPTAASLANKINDDYFDLETEMERDKVALLEEFERKKRARQINVSTDDSEIKSNLRQLNEPICFFGEGPAERRRRLKELLANLGDNALNKKSEEEERKMQQREQEATWYHEGPETLRISRLWLADYSLPRARDRLMRAQEALDVPSATRAGRMVEMQKKLQSLAPLCSQVGDTRPVSGAAFSQDSTLLLTSSWSGLCKLWSVPDCELKQTLRGHASYVGGVALRPGVKADEENVVAMASGGHDGAVKLWGFNNEESIADITGHMPHRVSKVAFHPSGRFLATACYDSSWRLWDLEQKTEVLHQEGHAKPVHCLAYQSDGSVLVTGGLDAFGRVWDLRTGRCIMFLEGHLGAVFGVDFSPNGFHIATGSQDNTCKIWDLRRRQPVYTIPAHTNLIADVKYQQDCGSFLVTCSYDSTTKIWSNKTWQPLKTLQGHDNKVISVDISPNSQYIATTSFDRTFKLWSPDS</sequence>
<keyword evidence="2" id="KW-0677">Repeat</keyword>
<evidence type="ECO:0000313" key="6">
    <source>
        <dbReference type="EMBL" id="SPP87328.1"/>
    </source>
</evidence>
<dbReference type="CDD" id="cd00200">
    <property type="entry name" value="WD40"/>
    <property type="match status" value="1"/>
</dbReference>
<dbReference type="PANTHER" id="PTHR19846:SF0">
    <property type="entry name" value="PRE-MRNA PROCESSING FACTOR 4"/>
    <property type="match status" value="1"/>
</dbReference>
<dbReference type="FunFam" id="2.130.10.10:FF:000411">
    <property type="entry name" value="U4/U6 small nuclear ribonucleoprotein Prp4"/>
    <property type="match status" value="1"/>
</dbReference>
<dbReference type="FunFam" id="2.130.10.10:FF:001100">
    <property type="entry name" value="Blast:U4/U6 small nuclear ribonucleoprotein Prp4"/>
    <property type="match status" value="1"/>
</dbReference>
<dbReference type="OrthoDB" id="540662at2759"/>
<evidence type="ECO:0000256" key="2">
    <source>
        <dbReference type="ARBA" id="ARBA00022737"/>
    </source>
</evidence>
<dbReference type="Gene3D" id="2.130.10.10">
    <property type="entry name" value="YVTN repeat-like/Quinoprotein amine dehydrogenase"/>
    <property type="match status" value="3"/>
</dbReference>
<dbReference type="SUPFAM" id="SSF158230">
    <property type="entry name" value="PRP4-like"/>
    <property type="match status" value="1"/>
</dbReference>
<dbReference type="Pfam" id="PF08799">
    <property type="entry name" value="PRP4"/>
    <property type="match status" value="1"/>
</dbReference>
<evidence type="ECO:0000256" key="1">
    <source>
        <dbReference type="ARBA" id="ARBA00022574"/>
    </source>
</evidence>
<dbReference type="Gene3D" id="4.10.280.110">
    <property type="entry name" value="Pre-mRNA processing factor 4 domain"/>
    <property type="match status" value="1"/>
</dbReference>
<dbReference type="InterPro" id="IPR036285">
    <property type="entry name" value="PRP4-like_sf"/>
</dbReference>
<dbReference type="InterPro" id="IPR001680">
    <property type="entry name" value="WD40_rpt"/>
</dbReference>